<proteinExistence type="inferred from homology"/>
<keyword evidence="2" id="KW-0479">Metal-binding</keyword>
<dbReference type="Gene3D" id="3.30.1120.10">
    <property type="match status" value="1"/>
</dbReference>
<keyword evidence="7" id="KW-1185">Reference proteome</keyword>
<evidence type="ECO:0000313" key="6">
    <source>
        <dbReference type="EMBL" id="AWW32718.1"/>
    </source>
</evidence>
<dbReference type="SUPFAM" id="SSF53649">
    <property type="entry name" value="Alkaline phosphatase-like"/>
    <property type="match status" value="1"/>
</dbReference>
<dbReference type="OrthoDB" id="9777768at2"/>
<dbReference type="PROSITE" id="PS00523">
    <property type="entry name" value="SULFATASE_1"/>
    <property type="match status" value="1"/>
</dbReference>
<evidence type="ECO:0000256" key="2">
    <source>
        <dbReference type="ARBA" id="ARBA00022723"/>
    </source>
</evidence>
<dbReference type="PANTHER" id="PTHR42693">
    <property type="entry name" value="ARYLSULFATASE FAMILY MEMBER"/>
    <property type="match status" value="1"/>
</dbReference>
<dbReference type="AlphaFoldDB" id="A0A2Z4IQ01"/>
<dbReference type="GO" id="GO:0004065">
    <property type="term" value="F:arylsulfatase activity"/>
    <property type="evidence" value="ECO:0007669"/>
    <property type="project" value="TreeGrafter"/>
</dbReference>
<dbReference type="InterPro" id="IPR024607">
    <property type="entry name" value="Sulfatase_CS"/>
</dbReference>
<evidence type="ECO:0000256" key="1">
    <source>
        <dbReference type="ARBA" id="ARBA00008779"/>
    </source>
</evidence>
<dbReference type="CDD" id="cd16143">
    <property type="entry name" value="ARS_like"/>
    <property type="match status" value="1"/>
</dbReference>
<evidence type="ECO:0000256" key="4">
    <source>
        <dbReference type="ARBA" id="ARBA00022837"/>
    </source>
</evidence>
<evidence type="ECO:0000256" key="3">
    <source>
        <dbReference type="ARBA" id="ARBA00022801"/>
    </source>
</evidence>
<dbReference type="Pfam" id="PF00884">
    <property type="entry name" value="Sulfatase"/>
    <property type="match status" value="1"/>
</dbReference>
<keyword evidence="4" id="KW-0106">Calcium</keyword>
<sequence>MRIIPRKYPIGLAARVKCSLNDVIVALLSLVIVSCGQVHETENGALPNIILINVDDLGYGDLSCYGATKVNTPHIDRLASEGMKFTDAHSASAVCTPSRYAILTGKYPFKEGLWGPLRLNQKLIVDTTQITIARLLKNKAYQTAYFGKWHLGFGNETPTDWNAPLVPGPLQLGFDYYYGIPFVNSGPPYVFVENDRVVGLDADDPIVFGGKPASKTPVYPHKRENLFAGGAKAHALYKDNEMGKVLAEKSVEWIRKDRDSPFFLYLIPTHIHHPFTPASKFEGSSQAGIYGDFIHELDWMVGEMVAAVEEMGMTDNTLIILTSNNGGMLSVAGQEAWKLGHHNNGELLGFKYDAWEGGHRIPLIAKWPAKIQKGVVSEALVGNLDYLATFAEIIGEDLEGEAAKDSFSFLSSLLGSEDRQVRKELVLAPRHESHLALRQGKWLFIDAQGSGGFTSEDIGSQTLGGAAAHVFTKHINSDIEDGKYKASAPPAQLYDLDSDLSQTTNLYNQFPEIRDQMRARLNELRGQDEQ</sequence>
<feature type="domain" description="Sulfatase N-terminal" evidence="5">
    <location>
        <begin position="47"/>
        <end position="395"/>
    </location>
</feature>
<accession>A0A2Z4IQ01</accession>
<dbReference type="Proteomes" id="UP000248688">
    <property type="component" value="Chromosome"/>
</dbReference>
<keyword evidence="3" id="KW-0378">Hydrolase</keyword>
<evidence type="ECO:0000313" key="7">
    <source>
        <dbReference type="Proteomes" id="UP000248688"/>
    </source>
</evidence>
<gene>
    <name evidence="6" type="ORF">DN752_22655</name>
</gene>
<name>A0A2Z4IQ01_9BACT</name>
<dbReference type="InterPro" id="IPR050738">
    <property type="entry name" value="Sulfatase"/>
</dbReference>
<reference evidence="6 7" key="1">
    <citation type="submission" date="2018-06" db="EMBL/GenBank/DDBJ databases">
        <title>Echinicola strongylocentroti sp. nov., isolated from a sea urchin Strongylocentrotus intermedius.</title>
        <authorList>
            <person name="Bae S.S."/>
        </authorList>
    </citation>
    <scope>NUCLEOTIDE SEQUENCE [LARGE SCALE GENOMIC DNA]</scope>
    <source>
        <strain evidence="6 7">MEBiC08714</strain>
    </source>
</reference>
<dbReference type="RefSeq" id="WP_112786090.1">
    <property type="nucleotide sequence ID" value="NZ_CP030041.1"/>
</dbReference>
<comment type="similarity">
    <text evidence="1">Belongs to the sulfatase family.</text>
</comment>
<organism evidence="6 7">
    <name type="scientific">Echinicola strongylocentroti</name>
    <dbReference type="NCBI Taxonomy" id="1795355"/>
    <lineage>
        <taxon>Bacteria</taxon>
        <taxon>Pseudomonadati</taxon>
        <taxon>Bacteroidota</taxon>
        <taxon>Cytophagia</taxon>
        <taxon>Cytophagales</taxon>
        <taxon>Cyclobacteriaceae</taxon>
        <taxon>Echinicola</taxon>
    </lineage>
</organism>
<dbReference type="PANTHER" id="PTHR42693:SF53">
    <property type="entry name" value="ENDO-4-O-SULFATASE"/>
    <property type="match status" value="1"/>
</dbReference>
<dbReference type="KEGG" id="est:DN752_22655"/>
<evidence type="ECO:0000259" key="5">
    <source>
        <dbReference type="Pfam" id="PF00884"/>
    </source>
</evidence>
<dbReference type="InterPro" id="IPR000917">
    <property type="entry name" value="Sulfatase_N"/>
</dbReference>
<dbReference type="Gene3D" id="3.40.720.10">
    <property type="entry name" value="Alkaline Phosphatase, subunit A"/>
    <property type="match status" value="1"/>
</dbReference>
<dbReference type="GO" id="GO:0046872">
    <property type="term" value="F:metal ion binding"/>
    <property type="evidence" value="ECO:0007669"/>
    <property type="project" value="UniProtKB-KW"/>
</dbReference>
<dbReference type="InterPro" id="IPR017850">
    <property type="entry name" value="Alkaline_phosphatase_core_sf"/>
</dbReference>
<protein>
    <submittedName>
        <fullName evidence="6">Arylsulfatase</fullName>
    </submittedName>
</protein>
<dbReference type="EMBL" id="CP030041">
    <property type="protein sequence ID" value="AWW32718.1"/>
    <property type="molecule type" value="Genomic_DNA"/>
</dbReference>
<dbReference type="PROSITE" id="PS51257">
    <property type="entry name" value="PROKAR_LIPOPROTEIN"/>
    <property type="match status" value="1"/>
</dbReference>